<dbReference type="Gene3D" id="3.40.50.620">
    <property type="entry name" value="HUPs"/>
    <property type="match status" value="1"/>
</dbReference>
<feature type="coiled-coil region" evidence="6">
    <location>
        <begin position="386"/>
        <end position="420"/>
    </location>
</feature>
<dbReference type="SMART" id="SM00220">
    <property type="entry name" value="S_TKc"/>
    <property type="match status" value="1"/>
</dbReference>
<feature type="region of interest" description="Disordered" evidence="7">
    <location>
        <begin position="827"/>
        <end position="868"/>
    </location>
</feature>
<dbReference type="InterPro" id="IPR051348">
    <property type="entry name" value="U-box_ubiquitin_ligases"/>
</dbReference>
<evidence type="ECO:0000256" key="5">
    <source>
        <dbReference type="ARBA" id="ARBA00022840"/>
    </source>
</evidence>
<feature type="region of interest" description="Disordered" evidence="7">
    <location>
        <begin position="267"/>
        <end position="327"/>
    </location>
</feature>
<comment type="caution">
    <text evidence="9">The sequence shown here is derived from an EMBL/GenBank/DDBJ whole genome shotgun (WGS) entry which is preliminary data.</text>
</comment>
<dbReference type="Pfam" id="PF00069">
    <property type="entry name" value="Pkinase"/>
    <property type="match status" value="1"/>
</dbReference>
<sequence>MSNYEPNSSSEEGRIISTAVAIDKDKNSQFAVKWVVDKLKLKENRIILVHVRSQNSFESHDAPKNGREPTPAETQQLFLPYRGFCARKGIRVKEVILQHHDVANTLSEYIRLNSITTIVLGASSRGALARAFKNTDVPSSVAKHAPDFSTVYAVSKAKVLKLKSSSGPDTPSSATSSMPQSTFSPDRTQPARYHPQESWRSATSELSSLDGGKSSSSLSSMDNSREYQHITPRERPFGSKNTSPVNSIDREYQQIIQGERLFGIKIPSSQDSMNEFPQGGKRKGSSPLESSYTSYESVSYGSNYSSPLDSRAGDSQFGHMTPQNMQPSSNISVILQSMDNLNLQVRTKESPPFSMSGSSDRSEMMSFPSDVSFEIVEQPGISDSSRSSSSSQSAEIEEELRRLKQELKQITLKYNIACQEAVTAKDKVRGIVQSKSEGSNLEDAKHAQEAAMAIIEREKLKCRAAVEVANKAQRIAELESEKRKRAEMKFKLEAEEKQKAIDALSHCEIRYRRYTTEEIEVATNYFAGSEKIGEGGYGPVFKALLDHTPVAIKVLRPDMSQGEKQFHREVEVLSHMRHPHMVILLGACPEYGCLVYEYMENGSLEDRLFRKDGTPPLSWRTRFRVAAEIATALNFLHRTRPEPLVHRDLKPANILLDKNYGSKISDVGLSRLVPPSIADNITQYHMTAAAGTFCYIDPEYQQTGMLGTKSDIYSLGVMLLQIITAKPAMGLTHHVESAIETGRFVEVLDPTVRDWPVEEALSFAKLALKCCELRRRDRPDLDSVILPELERLRDLGSQVKPEGRYYYMHPQSQSSGSLSSQASQNRFDYMNPQGQSFQASSSSSQDTKDSSLERQMENQRKNAFASGSSTITTLGILD</sequence>
<evidence type="ECO:0000256" key="4">
    <source>
        <dbReference type="ARBA" id="ARBA00022786"/>
    </source>
</evidence>
<organism evidence="9 10">
    <name type="scientific">Handroanthus impetiginosus</name>
    <dbReference type="NCBI Taxonomy" id="429701"/>
    <lineage>
        <taxon>Eukaryota</taxon>
        <taxon>Viridiplantae</taxon>
        <taxon>Streptophyta</taxon>
        <taxon>Embryophyta</taxon>
        <taxon>Tracheophyta</taxon>
        <taxon>Spermatophyta</taxon>
        <taxon>Magnoliopsida</taxon>
        <taxon>eudicotyledons</taxon>
        <taxon>Gunneridae</taxon>
        <taxon>Pentapetalae</taxon>
        <taxon>asterids</taxon>
        <taxon>lamiids</taxon>
        <taxon>Lamiales</taxon>
        <taxon>Bignoniaceae</taxon>
        <taxon>Crescentiina</taxon>
        <taxon>Tabebuia alliance</taxon>
        <taxon>Handroanthus</taxon>
    </lineage>
</organism>
<accession>A0A2G9HXQ3</accession>
<dbReference type="PROSITE" id="PS00108">
    <property type="entry name" value="PROTEIN_KINASE_ST"/>
    <property type="match status" value="1"/>
</dbReference>
<dbReference type="PANTHER" id="PTHR45647">
    <property type="entry name" value="OS02G0152300 PROTEIN"/>
    <property type="match status" value="1"/>
</dbReference>
<dbReference type="STRING" id="429701.A0A2G9HXQ3"/>
<keyword evidence="3" id="KW-0547">Nucleotide-binding</keyword>
<dbReference type="EC" id="2.3.2.27" evidence="2"/>
<proteinExistence type="predicted"/>
<keyword evidence="5" id="KW-0067">ATP-binding</keyword>
<evidence type="ECO:0000313" key="9">
    <source>
        <dbReference type="EMBL" id="PIN22301.1"/>
    </source>
</evidence>
<evidence type="ECO:0000259" key="8">
    <source>
        <dbReference type="PROSITE" id="PS50011"/>
    </source>
</evidence>
<dbReference type="FunFam" id="3.30.200.20:FF:000162">
    <property type="entry name" value="Adenine nucleotide alpha hydrolase-like domain kinase"/>
    <property type="match status" value="1"/>
</dbReference>
<keyword evidence="10" id="KW-1185">Reference proteome</keyword>
<feature type="compositionally biased region" description="Basic and acidic residues" evidence="7">
    <location>
        <begin position="223"/>
        <end position="237"/>
    </location>
</feature>
<name>A0A2G9HXQ3_9LAMI</name>
<dbReference type="InterPro" id="IPR008271">
    <property type="entry name" value="Ser/Thr_kinase_AS"/>
</dbReference>
<reference evidence="10" key="1">
    <citation type="journal article" date="2018" name="Gigascience">
        <title>Genome assembly of the Pink Ipe (Handroanthus impetiginosus, Bignoniaceae), a highly valued, ecologically keystone Neotropical timber forest tree.</title>
        <authorList>
            <person name="Silva-Junior O.B."/>
            <person name="Grattapaglia D."/>
            <person name="Novaes E."/>
            <person name="Collevatti R.G."/>
        </authorList>
    </citation>
    <scope>NUCLEOTIDE SEQUENCE [LARGE SCALE GENOMIC DNA]</scope>
    <source>
        <strain evidence="10">cv. UFG-1</strain>
    </source>
</reference>
<keyword evidence="9" id="KW-0723">Serine/threonine-protein kinase</keyword>
<dbReference type="InterPro" id="IPR014729">
    <property type="entry name" value="Rossmann-like_a/b/a_fold"/>
</dbReference>
<evidence type="ECO:0000256" key="2">
    <source>
        <dbReference type="ARBA" id="ARBA00012483"/>
    </source>
</evidence>
<evidence type="ECO:0000256" key="7">
    <source>
        <dbReference type="SAM" id="MobiDB-lite"/>
    </source>
</evidence>
<dbReference type="PANTHER" id="PTHR45647:SF51">
    <property type="entry name" value="PROTEIN KINASE SUPERFAMILY PROTEIN"/>
    <property type="match status" value="1"/>
</dbReference>
<feature type="region of interest" description="Disordered" evidence="7">
    <location>
        <begin position="163"/>
        <end position="246"/>
    </location>
</feature>
<dbReference type="Proteomes" id="UP000231279">
    <property type="component" value="Unassembled WGS sequence"/>
</dbReference>
<dbReference type="InterPro" id="IPR000719">
    <property type="entry name" value="Prot_kinase_dom"/>
</dbReference>
<dbReference type="PROSITE" id="PS50011">
    <property type="entry name" value="PROTEIN_KINASE_DOM"/>
    <property type="match status" value="1"/>
</dbReference>
<dbReference type="Gene3D" id="3.30.200.20">
    <property type="entry name" value="Phosphorylase Kinase, domain 1"/>
    <property type="match status" value="1"/>
</dbReference>
<dbReference type="SUPFAM" id="SSF52402">
    <property type="entry name" value="Adenine nucleotide alpha hydrolases-like"/>
    <property type="match status" value="1"/>
</dbReference>
<comment type="catalytic activity">
    <reaction evidence="1">
        <text>S-ubiquitinyl-[E2 ubiquitin-conjugating enzyme]-L-cysteine + [acceptor protein]-L-lysine = [E2 ubiquitin-conjugating enzyme]-L-cysteine + N(6)-ubiquitinyl-[acceptor protein]-L-lysine.</text>
        <dbReference type="EC" id="2.3.2.27"/>
    </reaction>
</comment>
<evidence type="ECO:0000256" key="6">
    <source>
        <dbReference type="SAM" id="Coils"/>
    </source>
</evidence>
<protein>
    <recommendedName>
        <fullName evidence="2">RING-type E3 ubiquitin transferase</fullName>
        <ecNumber evidence="2">2.3.2.27</ecNumber>
    </recommendedName>
</protein>
<keyword evidence="9" id="KW-0808">Transferase</keyword>
<dbReference type="GO" id="GO:0005524">
    <property type="term" value="F:ATP binding"/>
    <property type="evidence" value="ECO:0007669"/>
    <property type="project" value="UniProtKB-KW"/>
</dbReference>
<dbReference type="InterPro" id="IPR011009">
    <property type="entry name" value="Kinase-like_dom_sf"/>
</dbReference>
<keyword evidence="6" id="KW-0175">Coiled coil</keyword>
<dbReference type="EMBL" id="NKXS01000790">
    <property type="protein sequence ID" value="PIN22301.1"/>
    <property type="molecule type" value="Genomic_DNA"/>
</dbReference>
<dbReference type="AlphaFoldDB" id="A0A2G9HXQ3"/>
<evidence type="ECO:0000256" key="3">
    <source>
        <dbReference type="ARBA" id="ARBA00022741"/>
    </source>
</evidence>
<feature type="compositionally biased region" description="Low complexity" evidence="7">
    <location>
        <begin position="833"/>
        <end position="845"/>
    </location>
</feature>
<gene>
    <name evidence="9" type="ORF">CDL12_04993</name>
</gene>
<dbReference type="GO" id="GO:0061630">
    <property type="term" value="F:ubiquitin protein ligase activity"/>
    <property type="evidence" value="ECO:0007669"/>
    <property type="project" value="UniProtKB-EC"/>
</dbReference>
<keyword evidence="9" id="KW-0418">Kinase</keyword>
<feature type="compositionally biased region" description="Polar residues" evidence="7">
    <location>
        <begin position="167"/>
        <end position="187"/>
    </location>
</feature>
<evidence type="ECO:0000313" key="10">
    <source>
        <dbReference type="Proteomes" id="UP000231279"/>
    </source>
</evidence>
<feature type="compositionally biased region" description="Basic and acidic residues" evidence="7">
    <location>
        <begin position="846"/>
        <end position="860"/>
    </location>
</feature>
<dbReference type="Pfam" id="PF00582">
    <property type="entry name" value="Usp"/>
    <property type="match status" value="1"/>
</dbReference>
<feature type="compositionally biased region" description="Low complexity" evidence="7">
    <location>
        <begin position="204"/>
        <end position="220"/>
    </location>
</feature>
<feature type="domain" description="Protein kinase" evidence="8">
    <location>
        <begin position="526"/>
        <end position="792"/>
    </location>
</feature>
<dbReference type="Gene3D" id="1.10.510.10">
    <property type="entry name" value="Transferase(Phosphotransferase) domain 1"/>
    <property type="match status" value="1"/>
</dbReference>
<dbReference type="CDD" id="cd01989">
    <property type="entry name" value="USP_STK_Ubox_N"/>
    <property type="match status" value="1"/>
</dbReference>
<dbReference type="SUPFAM" id="SSF56112">
    <property type="entry name" value="Protein kinase-like (PK-like)"/>
    <property type="match status" value="1"/>
</dbReference>
<feature type="compositionally biased region" description="Low complexity" evidence="7">
    <location>
        <begin position="290"/>
        <end position="302"/>
    </location>
</feature>
<keyword evidence="4" id="KW-0833">Ubl conjugation pathway</keyword>
<dbReference type="InterPro" id="IPR006016">
    <property type="entry name" value="UspA"/>
</dbReference>
<dbReference type="OrthoDB" id="4062651at2759"/>
<evidence type="ECO:0000256" key="1">
    <source>
        <dbReference type="ARBA" id="ARBA00000900"/>
    </source>
</evidence>
<dbReference type="GO" id="GO:0004674">
    <property type="term" value="F:protein serine/threonine kinase activity"/>
    <property type="evidence" value="ECO:0007669"/>
    <property type="project" value="UniProtKB-KW"/>
</dbReference>